<dbReference type="OrthoDB" id="448446at2759"/>
<protein>
    <submittedName>
        <fullName evidence="4">Ribosomal RNA processing protein 36 homolog isoform X1</fullName>
    </submittedName>
</protein>
<feature type="region of interest" description="Disordered" evidence="1">
    <location>
        <begin position="159"/>
        <end position="272"/>
    </location>
</feature>
<reference evidence="4" key="1">
    <citation type="submission" date="2025-08" db="UniProtKB">
        <authorList>
            <consortium name="RefSeq"/>
        </authorList>
    </citation>
    <scope>IDENTIFICATION</scope>
    <source>
        <tissue evidence="4">Skeletal muscle</tissue>
    </source>
</reference>
<sequence>MKQLHENKAGGQPRKENSFSSNDSKTPTVQTPDDSGQILAQKRSLQGFNSMEGGAAGSADDAKRPKLLPDVNSPSQESEEESDDSDYERVESDNDASDTTESDEDDGDETVSEASESSNEDPEEPAGQPSRPDLTKELSSMSFEKLLQMRNQVGMKAYEQMTSKKRPTDVTKTKKRPCLSKNSMEIRHLKGSRPRLEAHSSCHMDDNRPTTSKAKAKTSHKRSSTAPDNHLSRCQKALEKQFDKAQKASMHQASTSAAVSSPSPSKERRDFSLDALPEPPALQATCLEDTVAPFDCFPTTGESAEEPSSTPMTSAPTSQAEGLCPPAAPSSGVTQEMCNYLSEVIIQGIKAAFPSDPTPASKHNPTAKDQLGLQEHNCSCRSITNDCYLSGEEEVDEVGFSEDEDLEPSKPTFAGLFNPSRFKTILHKAKSVTNMGWAEGSVPPRTIPIEWMFTGPPADLHCIPSPPLFRDTIQDQWSEPGSVTSPSGSDWRLYNVAPELEKLLQWPKIDDPVAALTSPSIVPASDYMESLNLEDKKAEASFRKTHLACAWAIRAATAASFFNRASLIWLRQILDRIPPEDSRLRWDINKLVTATEYSADATLDAAKFASRALASNVTSRRIACLRHWEADMLSKWHLASAPFKGGNLFGDALDPVLIENKYKKKVLPSSNRRVDRRSSPYARRQRFQSADTGFPDGNGANRPQHRRSFRNRDRQ</sequence>
<keyword evidence="3" id="KW-1185">Reference proteome</keyword>
<evidence type="ECO:0000256" key="1">
    <source>
        <dbReference type="SAM" id="MobiDB-lite"/>
    </source>
</evidence>
<dbReference type="CTD" id="88745"/>
<feature type="compositionally biased region" description="Low complexity" evidence="1">
    <location>
        <begin position="307"/>
        <end position="318"/>
    </location>
</feature>
<proteinExistence type="predicted"/>
<feature type="region of interest" description="Disordered" evidence="1">
    <location>
        <begin position="1"/>
        <end position="143"/>
    </location>
</feature>
<evidence type="ECO:0000259" key="2">
    <source>
        <dbReference type="Pfam" id="PF11560"/>
    </source>
</evidence>
<feature type="compositionally biased region" description="Polar residues" evidence="1">
    <location>
        <begin position="18"/>
        <end position="34"/>
    </location>
</feature>
<feature type="compositionally biased region" description="Acidic residues" evidence="1">
    <location>
        <begin position="77"/>
        <end position="86"/>
    </location>
</feature>
<dbReference type="KEGG" id="tsr:106538014"/>
<dbReference type="Pfam" id="PF11560">
    <property type="entry name" value="LAP2alpha"/>
    <property type="match status" value="1"/>
</dbReference>
<organism evidence="3 4">
    <name type="scientific">Thamnophis sirtalis</name>
    <dbReference type="NCBI Taxonomy" id="35019"/>
    <lineage>
        <taxon>Eukaryota</taxon>
        <taxon>Metazoa</taxon>
        <taxon>Chordata</taxon>
        <taxon>Craniata</taxon>
        <taxon>Vertebrata</taxon>
        <taxon>Euteleostomi</taxon>
        <taxon>Lepidosauria</taxon>
        <taxon>Squamata</taxon>
        <taxon>Bifurcata</taxon>
        <taxon>Unidentata</taxon>
        <taxon>Episquamata</taxon>
        <taxon>Toxicofera</taxon>
        <taxon>Serpentes</taxon>
        <taxon>Colubroidea</taxon>
        <taxon>Colubridae</taxon>
        <taxon>Natricinae</taxon>
        <taxon>Thamnophis</taxon>
    </lineage>
</organism>
<dbReference type="Gene3D" id="1.10.287.3160">
    <property type="match status" value="1"/>
</dbReference>
<feature type="compositionally biased region" description="Basic residues" evidence="1">
    <location>
        <begin position="214"/>
        <end position="223"/>
    </location>
</feature>
<feature type="compositionally biased region" description="Basic and acidic residues" evidence="1">
    <location>
        <begin position="236"/>
        <end position="246"/>
    </location>
</feature>
<feature type="compositionally biased region" description="Acidic residues" evidence="1">
    <location>
        <begin position="93"/>
        <end position="111"/>
    </location>
</feature>
<feature type="compositionally biased region" description="Basic and acidic residues" evidence="1">
    <location>
        <begin position="184"/>
        <end position="208"/>
    </location>
</feature>
<feature type="compositionally biased region" description="Basic and acidic residues" evidence="1">
    <location>
        <begin position="1"/>
        <end position="17"/>
    </location>
</feature>
<feature type="compositionally biased region" description="Low complexity" evidence="1">
    <location>
        <begin position="253"/>
        <end position="264"/>
    </location>
</feature>
<dbReference type="AlphaFoldDB" id="A0A6I9X0G1"/>
<dbReference type="GeneID" id="106538014"/>
<name>A0A6I9X0G1_9SAUR</name>
<dbReference type="Proteomes" id="UP000504617">
    <property type="component" value="Unplaced"/>
</dbReference>
<dbReference type="RefSeq" id="XP_013907846.1">
    <property type="nucleotide sequence ID" value="XM_014052371.1"/>
</dbReference>
<gene>
    <name evidence="4" type="primary">RRP36</name>
</gene>
<dbReference type="InterPro" id="IPR021623">
    <property type="entry name" value="LAP2alpha_C"/>
</dbReference>
<evidence type="ECO:0000313" key="3">
    <source>
        <dbReference type="Proteomes" id="UP000504617"/>
    </source>
</evidence>
<evidence type="ECO:0000313" key="4">
    <source>
        <dbReference type="RefSeq" id="XP_013907846.1"/>
    </source>
</evidence>
<feature type="region of interest" description="Disordered" evidence="1">
    <location>
        <begin position="668"/>
        <end position="715"/>
    </location>
</feature>
<accession>A0A6I9X0G1</accession>
<feature type="region of interest" description="Disordered" evidence="1">
    <location>
        <begin position="299"/>
        <end position="327"/>
    </location>
</feature>
<feature type="domain" description="Lamina-associated polypeptide 2 alpha C-terminal" evidence="2">
    <location>
        <begin position="499"/>
        <end position="656"/>
    </location>
</feature>